<proteinExistence type="predicted"/>
<feature type="non-terminal residue" evidence="2">
    <location>
        <position position="103"/>
    </location>
</feature>
<dbReference type="EMBL" id="AMZH03034540">
    <property type="protein sequence ID" value="RRT31973.1"/>
    <property type="molecule type" value="Genomic_DNA"/>
</dbReference>
<evidence type="ECO:0000313" key="2">
    <source>
        <dbReference type="EMBL" id="RRT31973.1"/>
    </source>
</evidence>
<reference evidence="2 3" key="1">
    <citation type="journal article" date="2014" name="Agronomy (Basel)">
        <title>A Draft Genome Sequence for Ensete ventricosum, the Drought-Tolerant Tree Against Hunger.</title>
        <authorList>
            <person name="Harrison J."/>
            <person name="Moore K.A."/>
            <person name="Paszkiewicz K."/>
            <person name="Jones T."/>
            <person name="Grant M."/>
            <person name="Ambacheew D."/>
            <person name="Muzemil S."/>
            <person name="Studholme D.J."/>
        </authorList>
    </citation>
    <scope>NUCLEOTIDE SEQUENCE [LARGE SCALE GENOMIC DNA]</scope>
</reference>
<name>A0A426WXD8_ENSVE</name>
<sequence length="103" mass="10774">MVSGVRHTSSSTLPPPSCPGNADIFPSNLLARPLRTAAGRPHPKSFPSYMGNRGELPMVNPAPSGFPSGKHRGAASHSATPRRTASSPCAATLRCSRAATQRR</sequence>
<comment type="caution">
    <text evidence="2">The sequence shown here is derived from an EMBL/GenBank/DDBJ whole genome shotgun (WGS) entry which is preliminary data.</text>
</comment>
<evidence type="ECO:0000256" key="1">
    <source>
        <dbReference type="SAM" id="MobiDB-lite"/>
    </source>
</evidence>
<accession>A0A426WXD8</accession>
<organism evidence="2 3">
    <name type="scientific">Ensete ventricosum</name>
    <name type="common">Abyssinian banana</name>
    <name type="synonym">Musa ensete</name>
    <dbReference type="NCBI Taxonomy" id="4639"/>
    <lineage>
        <taxon>Eukaryota</taxon>
        <taxon>Viridiplantae</taxon>
        <taxon>Streptophyta</taxon>
        <taxon>Embryophyta</taxon>
        <taxon>Tracheophyta</taxon>
        <taxon>Spermatophyta</taxon>
        <taxon>Magnoliopsida</taxon>
        <taxon>Liliopsida</taxon>
        <taxon>Zingiberales</taxon>
        <taxon>Musaceae</taxon>
        <taxon>Ensete</taxon>
    </lineage>
</organism>
<feature type="region of interest" description="Disordered" evidence="1">
    <location>
        <begin position="36"/>
        <end position="103"/>
    </location>
</feature>
<dbReference type="Proteomes" id="UP000287651">
    <property type="component" value="Unassembled WGS sequence"/>
</dbReference>
<gene>
    <name evidence="2" type="ORF">B296_00057822</name>
</gene>
<protein>
    <submittedName>
        <fullName evidence="2">Uncharacterized protein</fullName>
    </submittedName>
</protein>
<feature type="region of interest" description="Disordered" evidence="1">
    <location>
        <begin position="1"/>
        <end position="24"/>
    </location>
</feature>
<feature type="compositionally biased region" description="Polar residues" evidence="1">
    <location>
        <begin position="77"/>
        <end position="89"/>
    </location>
</feature>
<dbReference type="AlphaFoldDB" id="A0A426WXD8"/>
<evidence type="ECO:0000313" key="3">
    <source>
        <dbReference type="Proteomes" id="UP000287651"/>
    </source>
</evidence>